<gene>
    <name evidence="2" type="ORF">SAMN02745124_03921</name>
</gene>
<dbReference type="Proteomes" id="UP000184139">
    <property type="component" value="Unassembled WGS sequence"/>
</dbReference>
<dbReference type="PROSITE" id="PS51832">
    <property type="entry name" value="HD_GYP"/>
    <property type="match status" value="1"/>
</dbReference>
<proteinExistence type="predicted"/>
<name>A0A1M5YE99_9BACT</name>
<dbReference type="AlphaFoldDB" id="A0A1M5YE99"/>
<dbReference type="InterPro" id="IPR003607">
    <property type="entry name" value="HD/PDEase_dom"/>
</dbReference>
<keyword evidence="3" id="KW-1185">Reference proteome</keyword>
<reference evidence="2 3" key="1">
    <citation type="submission" date="2016-11" db="EMBL/GenBank/DDBJ databases">
        <authorList>
            <person name="Jaros S."/>
            <person name="Januszkiewicz K."/>
            <person name="Wedrychowicz H."/>
        </authorList>
    </citation>
    <scope>NUCLEOTIDE SEQUENCE [LARGE SCALE GENOMIC DNA]</scope>
    <source>
        <strain evidence="2 3">DSM 9705</strain>
    </source>
</reference>
<accession>A0A1M5YE99</accession>
<dbReference type="InterPro" id="IPR037522">
    <property type="entry name" value="HD_GYP_dom"/>
</dbReference>
<evidence type="ECO:0000313" key="3">
    <source>
        <dbReference type="Proteomes" id="UP000184139"/>
    </source>
</evidence>
<dbReference type="PANTHER" id="PTHR43155:SF2">
    <property type="entry name" value="CYCLIC DI-GMP PHOSPHODIESTERASE PA4108"/>
    <property type="match status" value="1"/>
</dbReference>
<dbReference type="SMART" id="SM00471">
    <property type="entry name" value="HDc"/>
    <property type="match status" value="1"/>
</dbReference>
<dbReference type="OrthoDB" id="9764337at2"/>
<sequence length="459" mass="51285">MYEKLNNLLILLCRAISTRRLYFSDHPKVRVLAKGFVERLREFCRETEINKLFIGIIDNNLVFEGRNLIGPSIVGRQLVQFADKLRCGGFSFTDQTSENEFSALLDLTIDLKQPVETIKQARELLVANDIYNIEIAHHYMGSSGPMTRDQRTVWQGQDTGDFLHSPTLIYQALFDSVAQAHGDVALGQDIDIDNTRSVSEYMLHFTKTHFSDMMQHVHYPDYDSYTVGHSVRVAALTVFLANSFKWSDEMLLAIGTAGLLHDVGKSRISEQILYKPGKLNEEEFAAIMTHSRVGAEILLSQKNTTTLDIAAAWGHHIRHDGTGYPRQPEWAARHPITSLLQICDAFEALTATRPYKPPLTPHMAYSIMLRDKGGFHPAMLASFISAIGLYPPGTMVRLSDGRKGLVTATGPSIDRPRVRITNAPDGAEIPPTDQYQLNLQAGEHRSLSVSELLLAEAPA</sequence>
<dbReference type="SUPFAM" id="SSF109604">
    <property type="entry name" value="HD-domain/PDEase-like"/>
    <property type="match status" value="1"/>
</dbReference>
<protein>
    <submittedName>
        <fullName evidence="2">HD domain-containing protein</fullName>
    </submittedName>
</protein>
<dbReference type="STRING" id="1121409.SAMN02745124_03921"/>
<dbReference type="RefSeq" id="WP_073378830.1">
    <property type="nucleotide sequence ID" value="NZ_FQXS01000034.1"/>
</dbReference>
<feature type="domain" description="HD-GYP" evidence="1">
    <location>
        <begin position="205"/>
        <end position="400"/>
    </location>
</feature>
<dbReference type="EMBL" id="FQXS01000034">
    <property type="protein sequence ID" value="SHI10224.1"/>
    <property type="molecule type" value="Genomic_DNA"/>
</dbReference>
<dbReference type="CDD" id="cd00077">
    <property type="entry name" value="HDc"/>
    <property type="match status" value="1"/>
</dbReference>
<dbReference type="PANTHER" id="PTHR43155">
    <property type="entry name" value="CYCLIC DI-GMP PHOSPHODIESTERASE PA4108-RELATED"/>
    <property type="match status" value="1"/>
</dbReference>
<dbReference type="Pfam" id="PF13487">
    <property type="entry name" value="HD_5"/>
    <property type="match status" value="1"/>
</dbReference>
<evidence type="ECO:0000313" key="2">
    <source>
        <dbReference type="EMBL" id="SHI10224.1"/>
    </source>
</evidence>
<dbReference type="Gene3D" id="1.10.3210.10">
    <property type="entry name" value="Hypothetical protein af1432"/>
    <property type="match status" value="1"/>
</dbReference>
<evidence type="ECO:0000259" key="1">
    <source>
        <dbReference type="PROSITE" id="PS51832"/>
    </source>
</evidence>
<organism evidence="2 3">
    <name type="scientific">Desulfofustis glycolicus DSM 9705</name>
    <dbReference type="NCBI Taxonomy" id="1121409"/>
    <lineage>
        <taxon>Bacteria</taxon>
        <taxon>Pseudomonadati</taxon>
        <taxon>Thermodesulfobacteriota</taxon>
        <taxon>Desulfobulbia</taxon>
        <taxon>Desulfobulbales</taxon>
        <taxon>Desulfocapsaceae</taxon>
        <taxon>Desulfofustis</taxon>
    </lineage>
</organism>